<evidence type="ECO:0000313" key="2">
    <source>
        <dbReference type="Proteomes" id="UP000298458"/>
    </source>
</evidence>
<name>A0A4R9GK33_9LEPT</name>
<sequence>MYLRAKTVAEQPYFRKISVLVVTLLLLSVAVKEGAEWYFVHRVLDLRGIKELSRNFINGELGRAVALGVVEFEFPNHVFIEDLKISSEGDFAAQHLILRANKIELVLRGLWKGTPSVKAIRVRNAQIYLDLEDRISGEILGYIHKINIPEILLENTTVTLVRGGKVLLEEVRGVDFLIRKDGNRISVGISDSVFPWPGLRYVNGTFSTDVGSKGMSLALDFRNARAKAIGGLYSELSPFLPQNGRISGKAFLEVEDGILKGNGKTEFSAVSGIVMQELPLKEEPWEWRNVSLEHEWARSNGKEGTYKEYHKLLNNEDSLEFSREKGTKGLRNWELKLDVSDLDRVRDFLPISEQLESFGGSLRLLCKGKETGNSNDWVQLESGFTLKHFRWKDPELDLEVKEGNLNWDRNGSFRMEMIGSQFGFPARWTSRGKAGFRKAFKGDGTPYYQVQGDFDTELKTDSIVLENYLPWYKRMRQEVREEVRTRMEKLIPEIHFVRTPVYKYFLEFSTGNLKVDAKEMRLKSDLPNLGVLALNLKFAPSQSRLEGKLSGVGEGKISSYFTYGSDNPYFNFEFEGSDLPWKLASFRFCGKDLTPEKISTKGTIRFFGNNFLDFRDHFYMNLQEVLFKGVHWSGNANFPLPLQPGFDMQFEYGDPGNPMLKNLVWKSGNFNGTGNAYGEENSDLRYSVTGFTQTASSDSAFTISSVPFYSKFRETREICVPE</sequence>
<comment type="caution">
    <text evidence="1">The sequence shown here is derived from an EMBL/GenBank/DDBJ whole genome shotgun (WGS) entry which is preliminary data.</text>
</comment>
<dbReference type="OrthoDB" id="337900at2"/>
<dbReference type="NCBIfam" id="NF047517">
    <property type="entry name" value="LIC_12586_fam"/>
    <property type="match status" value="1"/>
</dbReference>
<evidence type="ECO:0000313" key="1">
    <source>
        <dbReference type="EMBL" id="TGK14104.1"/>
    </source>
</evidence>
<organism evidence="1 2">
    <name type="scientific">Leptospira fletcheri</name>
    <dbReference type="NCBI Taxonomy" id="2484981"/>
    <lineage>
        <taxon>Bacteria</taxon>
        <taxon>Pseudomonadati</taxon>
        <taxon>Spirochaetota</taxon>
        <taxon>Spirochaetia</taxon>
        <taxon>Leptospirales</taxon>
        <taxon>Leptospiraceae</taxon>
        <taxon>Leptospira</taxon>
    </lineage>
</organism>
<dbReference type="Proteomes" id="UP000298458">
    <property type="component" value="Unassembled WGS sequence"/>
</dbReference>
<dbReference type="EMBL" id="RQET01000001">
    <property type="protein sequence ID" value="TGK14104.1"/>
    <property type="molecule type" value="Genomic_DNA"/>
</dbReference>
<gene>
    <name evidence="1" type="ORF">EHO60_01805</name>
</gene>
<dbReference type="RefSeq" id="WP_135766446.1">
    <property type="nucleotide sequence ID" value="NZ_RQET01000001.1"/>
</dbReference>
<accession>A0A4R9GK33</accession>
<keyword evidence="2" id="KW-1185">Reference proteome</keyword>
<proteinExistence type="predicted"/>
<protein>
    <submittedName>
        <fullName evidence="1">AsmA domain protein</fullName>
    </submittedName>
</protein>
<dbReference type="AlphaFoldDB" id="A0A4R9GK33"/>
<reference evidence="1" key="1">
    <citation type="journal article" date="2019" name="PLoS Negl. Trop. Dis.">
        <title>Revisiting the worldwide diversity of Leptospira species in the environment.</title>
        <authorList>
            <person name="Vincent A.T."/>
            <person name="Schiettekatte O."/>
            <person name="Bourhy P."/>
            <person name="Veyrier F.J."/>
            <person name="Picardeau M."/>
        </authorList>
    </citation>
    <scope>NUCLEOTIDE SEQUENCE [LARGE SCALE GENOMIC DNA]</scope>
    <source>
        <strain evidence="1">SSW15</strain>
    </source>
</reference>